<evidence type="ECO:0000313" key="1">
    <source>
        <dbReference type="EMBL" id="TCL04535.1"/>
    </source>
</evidence>
<protein>
    <submittedName>
        <fullName evidence="1">Uncharacterized protein</fullName>
    </submittedName>
</protein>
<organism evidence="1 2">
    <name type="scientific">Sodalis ligni</name>
    <dbReference type="NCBI Taxonomy" id="2697027"/>
    <lineage>
        <taxon>Bacteria</taxon>
        <taxon>Pseudomonadati</taxon>
        <taxon>Pseudomonadota</taxon>
        <taxon>Gammaproteobacteria</taxon>
        <taxon>Enterobacterales</taxon>
        <taxon>Bruguierivoracaceae</taxon>
        <taxon>Sodalis</taxon>
    </lineage>
</organism>
<gene>
    <name evidence="1" type="ORF">EZJ58_2659</name>
</gene>
<comment type="caution">
    <text evidence="1">The sequence shown here is derived from an EMBL/GenBank/DDBJ whole genome shotgun (WGS) entry which is preliminary data.</text>
</comment>
<accession>A0A4R1NAT6</accession>
<dbReference type="AlphaFoldDB" id="A0A4R1NAT6"/>
<keyword evidence="2" id="KW-1185">Reference proteome</keyword>
<sequence>MKHLKYELLQASNLYTYWLNIWINKALFGFKIELTKLSVETLQREMR</sequence>
<evidence type="ECO:0000313" key="2">
    <source>
        <dbReference type="Proteomes" id="UP000294555"/>
    </source>
</evidence>
<name>A0A4R1NAT6_9GAMM</name>
<proteinExistence type="predicted"/>
<reference evidence="1 2" key="1">
    <citation type="submission" date="2019-02" db="EMBL/GenBank/DDBJ databases">
        <title>Investigation of anaerobic lignin degradation for improved lignocellulosic biofuels.</title>
        <authorList>
            <person name="Deangelis K."/>
        </authorList>
    </citation>
    <scope>NUCLEOTIDE SEQUENCE [LARGE SCALE GENOMIC DNA]</scope>
    <source>
        <strain evidence="1 2">159R</strain>
    </source>
</reference>
<dbReference type="EMBL" id="SJOI01000001">
    <property type="protein sequence ID" value="TCL04535.1"/>
    <property type="molecule type" value="Genomic_DNA"/>
</dbReference>
<dbReference type="Proteomes" id="UP000294555">
    <property type="component" value="Unassembled WGS sequence"/>
</dbReference>